<feature type="transmembrane region" description="Helical" evidence="1">
    <location>
        <begin position="73"/>
        <end position="94"/>
    </location>
</feature>
<keyword evidence="1" id="KW-0472">Membrane</keyword>
<dbReference type="GO" id="GO:0005886">
    <property type="term" value="C:plasma membrane"/>
    <property type="evidence" value="ECO:0007669"/>
    <property type="project" value="TreeGrafter"/>
</dbReference>
<keyword evidence="1" id="KW-1133">Transmembrane helix</keyword>
<feature type="transmembrane region" description="Helical" evidence="1">
    <location>
        <begin position="200"/>
        <end position="219"/>
    </location>
</feature>
<dbReference type="EMBL" id="JASPDQ010000002">
    <property type="protein sequence ID" value="MDK8601135.1"/>
    <property type="molecule type" value="Genomic_DNA"/>
</dbReference>
<evidence type="ECO:0000313" key="4">
    <source>
        <dbReference type="Proteomes" id="UP000054404"/>
    </source>
</evidence>
<dbReference type="AlphaFoldDB" id="A0A0W1KMH4"/>
<dbReference type="PANTHER" id="PTHR18640">
    <property type="entry name" value="SOLUTE CARRIER FAMILY 10 MEMBER 7"/>
    <property type="match status" value="1"/>
</dbReference>
<sequence>MALGLKRFLRPDFLLTGIITALILGLVVPVPERHISWLSELADIGVGMVFLVYGMRLRTSEVIEGMRNIKLQVSVLVATYVIFPLVGLAMYYTLGGIIGASFATGLLYLSLLPSTVQSSVTFVSIARGDIGAAVCSATVSNILGMFLSPLLVLLFMNLEDAHTGGIESVLLKLLLPFIIGQLLQPRLGDWMRAHRNITKYTDNCAIILVVFVAVLKATADNAWSSVTLGGFIVLFIVLSAMLAIMLAVTWYGGKPLHFKRPQRIVLLMCGSKKSLATGLPMAKALFDPAIVGAVVVPVIIFHQIQLMVCAMIARRLGDQAEAEEAAASSS</sequence>
<dbReference type="PANTHER" id="PTHR18640:SF5">
    <property type="entry name" value="SODIUM_BILE ACID COTRANSPORTER 7"/>
    <property type="match status" value="1"/>
</dbReference>
<dbReference type="RefSeq" id="WP_062612535.1">
    <property type="nucleotide sequence ID" value="NZ_CALTZF010000001.1"/>
</dbReference>
<dbReference type="Gene3D" id="1.20.1530.20">
    <property type="match status" value="1"/>
</dbReference>
<keyword evidence="1" id="KW-0812">Transmembrane</keyword>
<dbReference type="Proteomes" id="UP000054404">
    <property type="component" value="Unassembled WGS sequence"/>
</dbReference>
<evidence type="ECO:0000313" key="2">
    <source>
        <dbReference type="EMBL" id="KTF05030.1"/>
    </source>
</evidence>
<gene>
    <name evidence="2" type="ORF">AQZ59_00338</name>
    <name evidence="3" type="ORF">QP858_01490</name>
</gene>
<feature type="transmembrane region" description="Helical" evidence="1">
    <location>
        <begin position="231"/>
        <end position="252"/>
    </location>
</feature>
<feature type="transmembrane region" description="Helical" evidence="1">
    <location>
        <begin position="133"/>
        <end position="155"/>
    </location>
</feature>
<dbReference type="OrthoDB" id="9792271at2"/>
<feature type="transmembrane region" description="Helical" evidence="1">
    <location>
        <begin position="288"/>
        <end position="313"/>
    </location>
</feature>
<dbReference type="PATRIC" id="fig|59561.3.peg.334"/>
<dbReference type="PIRSF" id="PIRSF026166">
    <property type="entry name" value="UCP026166"/>
    <property type="match status" value="1"/>
</dbReference>
<keyword evidence="4" id="KW-1185">Reference proteome</keyword>
<dbReference type="EMBL" id="LNIZ01000001">
    <property type="protein sequence ID" value="KTF05030.1"/>
    <property type="molecule type" value="Genomic_DNA"/>
</dbReference>
<proteinExistence type="predicted"/>
<feature type="transmembrane region" description="Helical" evidence="1">
    <location>
        <begin position="35"/>
        <end position="53"/>
    </location>
</feature>
<dbReference type="Pfam" id="PF13593">
    <property type="entry name" value="SBF_like"/>
    <property type="match status" value="1"/>
</dbReference>
<reference evidence="2 4" key="1">
    <citation type="submission" date="2015-11" db="EMBL/GenBank/DDBJ databases">
        <title>Draft Genome Sequence of the Type Strain Trueperella bernardiae LCDC 89-0504T, Isolated from Blood Culture.</title>
        <authorList>
            <person name="Bernier A.-M."/>
            <person name="Bernard K."/>
        </authorList>
    </citation>
    <scope>NUCLEOTIDE SEQUENCE [LARGE SCALE GENOMIC DNA]</scope>
    <source>
        <strain evidence="2 4">LCDC 89-0504</strain>
    </source>
</reference>
<accession>A0A0W1KMH4</accession>
<organism evidence="2 4">
    <name type="scientific">Trueperella bernardiae</name>
    <dbReference type="NCBI Taxonomy" id="59561"/>
    <lineage>
        <taxon>Bacteria</taxon>
        <taxon>Bacillati</taxon>
        <taxon>Actinomycetota</taxon>
        <taxon>Actinomycetes</taxon>
        <taxon>Actinomycetales</taxon>
        <taxon>Actinomycetaceae</taxon>
        <taxon>Trueperella</taxon>
    </lineage>
</organism>
<dbReference type="InterPro" id="IPR038770">
    <property type="entry name" value="Na+/solute_symporter_sf"/>
</dbReference>
<feature type="transmembrane region" description="Helical" evidence="1">
    <location>
        <begin position="106"/>
        <end position="126"/>
    </location>
</feature>
<dbReference type="Proteomes" id="UP001225576">
    <property type="component" value="Unassembled WGS sequence"/>
</dbReference>
<dbReference type="STRING" id="59561.AQZ59_00338"/>
<evidence type="ECO:0000313" key="3">
    <source>
        <dbReference type="EMBL" id="MDK8601135.1"/>
    </source>
</evidence>
<protein>
    <submittedName>
        <fullName evidence="3">Bile acid:sodium symporter family protein</fullName>
    </submittedName>
    <submittedName>
        <fullName evidence="2">Sodium Bile acid symporter family protein</fullName>
    </submittedName>
</protein>
<feature type="transmembrane region" description="Helical" evidence="1">
    <location>
        <begin position="12"/>
        <end position="29"/>
    </location>
</feature>
<dbReference type="InterPro" id="IPR016833">
    <property type="entry name" value="Put_Na-Bile_cotransptr"/>
</dbReference>
<name>A0A0W1KMH4_9ACTO</name>
<reference evidence="3" key="2">
    <citation type="submission" date="2023-05" db="EMBL/GenBank/DDBJ databases">
        <title>Genomic Catalog of Human Bladder Bacteria.</title>
        <authorList>
            <person name="Du J."/>
        </authorList>
    </citation>
    <scope>NUCLEOTIDE SEQUENCE</scope>
    <source>
        <strain evidence="3">UMB1304A</strain>
    </source>
</reference>
<evidence type="ECO:0000256" key="1">
    <source>
        <dbReference type="SAM" id="Phobius"/>
    </source>
</evidence>
<comment type="caution">
    <text evidence="2">The sequence shown here is derived from an EMBL/GenBank/DDBJ whole genome shotgun (WGS) entry which is preliminary data.</text>
</comment>